<dbReference type="PANTHER" id="PTHR36183:SF2">
    <property type="entry name" value="BETA-GLUCURONIDASE C-TERMINAL DOMAIN-CONTAINING PROTEIN"/>
    <property type="match status" value="1"/>
</dbReference>
<evidence type="ECO:0000259" key="2">
    <source>
        <dbReference type="Pfam" id="PF16862"/>
    </source>
</evidence>
<dbReference type="InterPro" id="IPR052974">
    <property type="entry name" value="GH79_Enzymes"/>
</dbReference>
<evidence type="ECO:0000313" key="4">
    <source>
        <dbReference type="Proteomes" id="UP000243723"/>
    </source>
</evidence>
<feature type="signal peptide" evidence="1">
    <location>
        <begin position="1"/>
        <end position="19"/>
    </location>
</feature>
<reference evidence="3 4" key="1">
    <citation type="submission" date="2017-05" db="EMBL/GenBank/DDBJ databases">
        <title>Draft genome sequence of Elsinoe australis.</title>
        <authorList>
            <person name="Cheng Q."/>
        </authorList>
    </citation>
    <scope>NUCLEOTIDE SEQUENCE [LARGE SCALE GENOMIC DNA]</scope>
    <source>
        <strain evidence="3 4">NL1</strain>
    </source>
</reference>
<accession>A0A2P7YDI3</accession>
<comment type="caution">
    <text evidence="3">The sequence shown here is derived from an EMBL/GenBank/DDBJ whole genome shotgun (WGS) entry which is preliminary data.</text>
</comment>
<dbReference type="SUPFAM" id="SSF51445">
    <property type="entry name" value="(Trans)glycosidases"/>
    <property type="match status" value="1"/>
</dbReference>
<keyword evidence="1" id="KW-0732">Signal</keyword>
<organism evidence="3 4">
    <name type="scientific">Elsinoe australis</name>
    <dbReference type="NCBI Taxonomy" id="40998"/>
    <lineage>
        <taxon>Eukaryota</taxon>
        <taxon>Fungi</taxon>
        <taxon>Dikarya</taxon>
        <taxon>Ascomycota</taxon>
        <taxon>Pezizomycotina</taxon>
        <taxon>Dothideomycetes</taxon>
        <taxon>Dothideomycetidae</taxon>
        <taxon>Myriangiales</taxon>
        <taxon>Elsinoaceae</taxon>
        <taxon>Elsinoe</taxon>
    </lineage>
</organism>
<dbReference type="AlphaFoldDB" id="A0A2P7YDI3"/>
<sequence length="502" mass="53668">MVSLILVSILALCSGLGHAARTVKVPKTAPKGAGQPWSDFMSYSIEFGSLLDYAGNLSAPNDFSLNLLKNIGDISGTNPSIRVGGASQDRTTFIPEQKEAFIGTIIPVISTDYPGRTTIGPAFFESLQTWPGFKFTYGLNYANLAVLNSTAASIPYICRTLKSNLLAFEFGNEPDLFVLFHVRNATSWTDASYVKEWTTALSTIHNAALTACSTPFALYGPTFAGLARGSLGNLTVLDPTTSWQAGLNAAHSIHYLATHNYMAVSTAPGLTLQGTLLNATAIRSSVSSHTSFHARLLASDPSTPPLVLGEHNSLALQGRTGISDTFGAALWNLAFNAQAAASGVKRQHMHQGTNYRYQLWQPVATNYSKEATKAPYYGNVALAAFIGKNRDGKVRVADLGLEEETGAVFGAWKAGQLRRVLVVDLRGWNATQTGPRPRGRYELDLLGGRCEGGVRRLGAAGSDATGGVTWDGISYDFETGRGKPVRVAKRTGEKVPVDRGGN</sequence>
<feature type="chain" id="PRO_5015104156" description="Beta-glucuronidase C-terminal domain-containing protein" evidence="1">
    <location>
        <begin position="20"/>
        <end position="502"/>
    </location>
</feature>
<dbReference type="Pfam" id="PF16862">
    <property type="entry name" value="Glyco_hydro_79C"/>
    <property type="match status" value="1"/>
</dbReference>
<feature type="domain" description="Beta-glucuronidase C-terminal" evidence="2">
    <location>
        <begin position="409"/>
        <end position="497"/>
    </location>
</feature>
<keyword evidence="4" id="KW-1185">Reference proteome</keyword>
<gene>
    <name evidence="3" type="ORF">B9Z65_8333</name>
</gene>
<name>A0A2P7YDI3_9PEZI</name>
<dbReference type="Gene3D" id="3.20.20.80">
    <property type="entry name" value="Glycosidases"/>
    <property type="match status" value="1"/>
</dbReference>
<dbReference type="PANTHER" id="PTHR36183">
    <property type="entry name" value="BETA-GLUCURONIDASE"/>
    <property type="match status" value="1"/>
</dbReference>
<dbReference type="InterPro" id="IPR031728">
    <property type="entry name" value="GlcAase_C"/>
</dbReference>
<protein>
    <recommendedName>
        <fullName evidence="2">Beta-glucuronidase C-terminal domain-containing protein</fullName>
    </recommendedName>
</protein>
<proteinExistence type="predicted"/>
<dbReference type="OrthoDB" id="2831684at2759"/>
<dbReference type="InterPro" id="IPR017853">
    <property type="entry name" value="GH"/>
</dbReference>
<dbReference type="Proteomes" id="UP000243723">
    <property type="component" value="Unassembled WGS sequence"/>
</dbReference>
<evidence type="ECO:0000256" key="1">
    <source>
        <dbReference type="SAM" id="SignalP"/>
    </source>
</evidence>
<evidence type="ECO:0000313" key="3">
    <source>
        <dbReference type="EMBL" id="PSK34007.1"/>
    </source>
</evidence>
<dbReference type="EMBL" id="NHZQ01000447">
    <property type="protein sequence ID" value="PSK34007.1"/>
    <property type="molecule type" value="Genomic_DNA"/>
</dbReference>